<proteinExistence type="predicted"/>
<comment type="caution">
    <text evidence="1">The sequence shown here is derived from an EMBL/GenBank/DDBJ whole genome shotgun (WGS) entry which is preliminary data.</text>
</comment>
<evidence type="ECO:0000313" key="1">
    <source>
        <dbReference type="EMBL" id="CAI9945815.1"/>
    </source>
</evidence>
<dbReference type="Proteomes" id="UP001642409">
    <property type="component" value="Unassembled WGS sequence"/>
</dbReference>
<accession>A0AA86Q3N8</accession>
<dbReference type="SUPFAM" id="SSF52058">
    <property type="entry name" value="L domain-like"/>
    <property type="match status" value="1"/>
</dbReference>
<dbReference type="Gene3D" id="3.80.10.10">
    <property type="entry name" value="Ribonuclease Inhibitor"/>
    <property type="match status" value="1"/>
</dbReference>
<dbReference type="PROSITE" id="PS51450">
    <property type="entry name" value="LRR"/>
    <property type="match status" value="1"/>
</dbReference>
<sequence>MKSLIDLNLFNNQVSYISSLIYLTQLEDLNLEFNKIQNTHVLDNHPNVQNYRLGGQQ</sequence>
<dbReference type="InterPro" id="IPR001611">
    <property type="entry name" value="Leu-rich_rpt"/>
</dbReference>
<protein>
    <submittedName>
        <fullName evidence="1">Leucine-rich repeat domain superfamily</fullName>
    </submittedName>
    <submittedName>
        <fullName evidence="2">Leucine-rich_repeat domain superfamily</fullName>
    </submittedName>
</protein>
<organism evidence="1">
    <name type="scientific">Hexamita inflata</name>
    <dbReference type="NCBI Taxonomy" id="28002"/>
    <lineage>
        <taxon>Eukaryota</taxon>
        <taxon>Metamonada</taxon>
        <taxon>Diplomonadida</taxon>
        <taxon>Hexamitidae</taxon>
        <taxon>Hexamitinae</taxon>
        <taxon>Hexamita</taxon>
    </lineage>
</organism>
<gene>
    <name evidence="1" type="ORF">HINF_LOCUS33460</name>
    <name evidence="2" type="ORF">HINF_LOCUS49265</name>
</gene>
<evidence type="ECO:0000313" key="3">
    <source>
        <dbReference type="Proteomes" id="UP001642409"/>
    </source>
</evidence>
<dbReference type="AlphaFoldDB" id="A0AA86Q3N8"/>
<reference evidence="1" key="1">
    <citation type="submission" date="2023-06" db="EMBL/GenBank/DDBJ databases">
        <authorList>
            <person name="Kurt Z."/>
        </authorList>
    </citation>
    <scope>NUCLEOTIDE SEQUENCE</scope>
</reference>
<dbReference type="EMBL" id="CAXDID020000230">
    <property type="protein sequence ID" value="CAL6060517.1"/>
    <property type="molecule type" value="Genomic_DNA"/>
</dbReference>
<dbReference type="EMBL" id="CATOUU010000751">
    <property type="protein sequence ID" value="CAI9945815.1"/>
    <property type="molecule type" value="Genomic_DNA"/>
</dbReference>
<reference evidence="2 3" key="2">
    <citation type="submission" date="2024-07" db="EMBL/GenBank/DDBJ databases">
        <authorList>
            <person name="Akdeniz Z."/>
        </authorList>
    </citation>
    <scope>NUCLEOTIDE SEQUENCE [LARGE SCALE GENOMIC DNA]</scope>
</reference>
<dbReference type="InterPro" id="IPR032675">
    <property type="entry name" value="LRR_dom_sf"/>
</dbReference>
<name>A0AA86Q3N8_9EUKA</name>
<keyword evidence="3" id="KW-1185">Reference proteome</keyword>
<evidence type="ECO:0000313" key="2">
    <source>
        <dbReference type="EMBL" id="CAL6060517.1"/>
    </source>
</evidence>